<feature type="domain" description="Inosine/uridine-preferring nucleoside hydrolase" evidence="4">
    <location>
        <begin position="51"/>
        <end position="322"/>
    </location>
</feature>
<dbReference type="Gene3D" id="3.90.245.10">
    <property type="entry name" value="Ribonucleoside hydrolase-like"/>
    <property type="match status" value="1"/>
</dbReference>
<dbReference type="AlphaFoldDB" id="A0A2T8FF02"/>
<sequence length="335" mass="34780">MRMRRLRLAVSSLGVSLAVAGCAVPYDDDGELLAGGRLASAPVKTHSAVPVVIDSDLAPDDLAAISYLVRHPEVRVVGVTVPTTGMVTCPAGIALLDDLFTAIEAKPVPVACGEEPRGAAGVPFPAWWGIGSLTDSGLERGVGDGSTRVSRRPAGRFLADAARRHPGLHVVALGPLTEVAALLRSDPDAYVRLAGVTTMAGIVEEPAQDSDLGVGEWNAAADPEAFASVVAGPVPVTVVPHDPVPPGRPAGMAVPVVGHLGFATDFESPAFWDLATAALFTLPVAARAETGTWRVDVRDDRGRLTRTGDGTVRVVTALDAARLDDAYRAVFEARD</sequence>
<feature type="chain" id="PRO_5039494154" description="Inosine/uridine-preferring nucleoside hydrolase domain-containing protein" evidence="3">
    <location>
        <begin position="21"/>
        <end position="335"/>
    </location>
</feature>
<feature type="signal peptide" evidence="3">
    <location>
        <begin position="1"/>
        <end position="20"/>
    </location>
</feature>
<keyword evidence="3" id="KW-0732">Signal</keyword>
<protein>
    <recommendedName>
        <fullName evidence="4">Inosine/uridine-preferring nucleoside hydrolase domain-containing protein</fullName>
    </recommendedName>
</protein>
<accession>A0A2T8FF02</accession>
<evidence type="ECO:0000313" key="5">
    <source>
        <dbReference type="EMBL" id="PVG84302.1"/>
    </source>
</evidence>
<dbReference type="InterPro" id="IPR023186">
    <property type="entry name" value="IUNH"/>
</dbReference>
<evidence type="ECO:0000256" key="2">
    <source>
        <dbReference type="ARBA" id="ARBA00023295"/>
    </source>
</evidence>
<keyword evidence="1" id="KW-0378">Hydrolase</keyword>
<evidence type="ECO:0000313" key="6">
    <source>
        <dbReference type="Proteomes" id="UP000246018"/>
    </source>
</evidence>
<dbReference type="OrthoDB" id="3779900at2"/>
<gene>
    <name evidence="5" type="ORF">DDE18_01330</name>
</gene>
<evidence type="ECO:0000259" key="4">
    <source>
        <dbReference type="Pfam" id="PF01156"/>
    </source>
</evidence>
<dbReference type="GO" id="GO:0006152">
    <property type="term" value="P:purine nucleoside catabolic process"/>
    <property type="evidence" value="ECO:0007669"/>
    <property type="project" value="TreeGrafter"/>
</dbReference>
<proteinExistence type="predicted"/>
<organism evidence="5 6">
    <name type="scientific">Nocardioides gansuensis</name>
    <dbReference type="NCBI Taxonomy" id="2138300"/>
    <lineage>
        <taxon>Bacteria</taxon>
        <taxon>Bacillati</taxon>
        <taxon>Actinomycetota</taxon>
        <taxon>Actinomycetes</taxon>
        <taxon>Propionibacteriales</taxon>
        <taxon>Nocardioidaceae</taxon>
        <taxon>Nocardioides</taxon>
    </lineage>
</organism>
<dbReference type="PANTHER" id="PTHR12304">
    <property type="entry name" value="INOSINE-URIDINE PREFERRING NUCLEOSIDE HYDROLASE"/>
    <property type="match status" value="1"/>
</dbReference>
<comment type="caution">
    <text evidence="5">The sequence shown here is derived from an EMBL/GenBank/DDBJ whole genome shotgun (WGS) entry which is preliminary data.</text>
</comment>
<dbReference type="InterPro" id="IPR001910">
    <property type="entry name" value="Inosine/uridine_hydrolase_dom"/>
</dbReference>
<dbReference type="GO" id="GO:0005829">
    <property type="term" value="C:cytosol"/>
    <property type="evidence" value="ECO:0007669"/>
    <property type="project" value="TreeGrafter"/>
</dbReference>
<dbReference type="SUPFAM" id="SSF53590">
    <property type="entry name" value="Nucleoside hydrolase"/>
    <property type="match status" value="1"/>
</dbReference>
<evidence type="ECO:0000256" key="3">
    <source>
        <dbReference type="SAM" id="SignalP"/>
    </source>
</evidence>
<name>A0A2T8FF02_9ACTN</name>
<reference evidence="5 6" key="1">
    <citation type="submission" date="2018-04" db="EMBL/GenBank/DDBJ databases">
        <title>Genome of Nocardioides gansuensis WSJ-1.</title>
        <authorList>
            <person name="Wu S."/>
            <person name="Wang G."/>
        </authorList>
    </citation>
    <scope>NUCLEOTIDE SEQUENCE [LARGE SCALE GENOMIC DNA]</scope>
    <source>
        <strain evidence="5 6">WSJ-1</strain>
    </source>
</reference>
<keyword evidence="6" id="KW-1185">Reference proteome</keyword>
<dbReference type="Pfam" id="PF01156">
    <property type="entry name" value="IU_nuc_hydro"/>
    <property type="match status" value="1"/>
</dbReference>
<dbReference type="EMBL" id="QDGZ01000001">
    <property type="protein sequence ID" value="PVG84302.1"/>
    <property type="molecule type" value="Genomic_DNA"/>
</dbReference>
<dbReference type="PANTHER" id="PTHR12304:SF4">
    <property type="entry name" value="URIDINE NUCLEOSIDASE"/>
    <property type="match status" value="1"/>
</dbReference>
<evidence type="ECO:0000256" key="1">
    <source>
        <dbReference type="ARBA" id="ARBA00022801"/>
    </source>
</evidence>
<dbReference type="GO" id="GO:0008477">
    <property type="term" value="F:purine nucleosidase activity"/>
    <property type="evidence" value="ECO:0007669"/>
    <property type="project" value="TreeGrafter"/>
</dbReference>
<dbReference type="PROSITE" id="PS51257">
    <property type="entry name" value="PROKAR_LIPOPROTEIN"/>
    <property type="match status" value="1"/>
</dbReference>
<dbReference type="InterPro" id="IPR036452">
    <property type="entry name" value="Ribo_hydro-like"/>
</dbReference>
<keyword evidence="2" id="KW-0326">Glycosidase</keyword>
<dbReference type="Proteomes" id="UP000246018">
    <property type="component" value="Unassembled WGS sequence"/>
</dbReference>